<dbReference type="InterPro" id="IPR036388">
    <property type="entry name" value="WH-like_DNA-bd_sf"/>
</dbReference>
<feature type="domain" description="RecX second three-helical" evidence="6">
    <location>
        <begin position="120"/>
        <end position="161"/>
    </location>
</feature>
<dbReference type="EMBL" id="AP012338">
    <property type="protein sequence ID" value="BAM05359.1"/>
    <property type="molecule type" value="Genomic_DNA"/>
</dbReference>
<proteinExistence type="inferred from homology"/>
<dbReference type="InterPro" id="IPR053925">
    <property type="entry name" value="RecX_HTH_3rd"/>
</dbReference>
<evidence type="ECO:0000256" key="2">
    <source>
        <dbReference type="ARBA" id="ARBA00009695"/>
    </source>
</evidence>
<dbReference type="eggNOG" id="COG2137">
    <property type="taxonomic scope" value="Bacteria"/>
</dbReference>
<dbReference type="HAMAP" id="MF_01114">
    <property type="entry name" value="RecX"/>
    <property type="match status" value="1"/>
</dbReference>
<dbReference type="PANTHER" id="PTHR33602:SF1">
    <property type="entry name" value="REGULATORY PROTEIN RECX FAMILY PROTEIN"/>
    <property type="match status" value="1"/>
</dbReference>
<dbReference type="HOGENOM" id="CLU_1179347_0_0_0"/>
<protein>
    <recommendedName>
        <fullName evidence="3 5">Regulatory protein RecX</fullName>
    </recommendedName>
</protein>
<comment type="subcellular location">
    <subcellularLocation>
        <location evidence="1 5">Cytoplasm</location>
    </subcellularLocation>
</comment>
<evidence type="ECO:0000256" key="5">
    <source>
        <dbReference type="HAMAP-Rule" id="MF_01114"/>
    </source>
</evidence>
<dbReference type="InterPro" id="IPR003783">
    <property type="entry name" value="Regulatory_RecX"/>
</dbReference>
<dbReference type="AlphaFoldDB" id="I0IJC1"/>
<dbReference type="PANTHER" id="PTHR33602">
    <property type="entry name" value="REGULATORY PROTEIN RECX FAMILY PROTEIN"/>
    <property type="match status" value="1"/>
</dbReference>
<reference evidence="8 9" key="1">
    <citation type="submission" date="2012-02" db="EMBL/GenBank/DDBJ databases">
        <title>Complete genome sequence of Phycisphaera mikurensis NBRC 102666.</title>
        <authorList>
            <person name="Ankai A."/>
            <person name="Hosoyama A."/>
            <person name="Terui Y."/>
            <person name="Sekine M."/>
            <person name="Fukai R."/>
            <person name="Kato Y."/>
            <person name="Nakamura S."/>
            <person name="Yamada-Narita S."/>
            <person name="Kawakoshi A."/>
            <person name="Fukunaga Y."/>
            <person name="Yamazaki S."/>
            <person name="Fujita N."/>
        </authorList>
    </citation>
    <scope>NUCLEOTIDE SEQUENCE [LARGE SCALE GENOMIC DNA]</scope>
    <source>
        <strain evidence="9">NBRC 102666 / KCTC 22515 / FYK2301M01</strain>
    </source>
</reference>
<dbReference type="GO" id="GO:0006282">
    <property type="term" value="P:regulation of DNA repair"/>
    <property type="evidence" value="ECO:0007669"/>
    <property type="project" value="UniProtKB-UniRule"/>
</dbReference>
<evidence type="ECO:0000313" key="8">
    <source>
        <dbReference type="EMBL" id="BAM05359.1"/>
    </source>
</evidence>
<dbReference type="Gene3D" id="1.10.10.10">
    <property type="entry name" value="Winged helix-like DNA-binding domain superfamily/Winged helix DNA-binding domain"/>
    <property type="match status" value="2"/>
</dbReference>
<keyword evidence="4 5" id="KW-0963">Cytoplasm</keyword>
<comment type="similarity">
    <text evidence="2 5">Belongs to the RecX family.</text>
</comment>
<sequence length="235" mass="25864">MGRVIRELRPTQRDPGRVTVRVGWPAAEGRRASKGRVVATLPVERAQELRLEPDLAWTAALAEAVTRAAGHDRAFRSACNRIGSRAMSRGMLADRLRRAGHEPEAVGSALDRVGRLGLLDDAAFARALVRETLRAKPAGERLLRQKLMEKRVPRGVADAVLAEHRDDRKQRAEAGEDVDAEAIAFAVKKASTPSMQRLDPQARRRRLQGQLARRGFGFGVIDRALREALHPTGDG</sequence>
<accession>I0IJC1</accession>
<name>I0IJC1_PHYMF</name>
<keyword evidence="9" id="KW-1185">Reference proteome</keyword>
<dbReference type="Pfam" id="PF21981">
    <property type="entry name" value="RecX_HTH3"/>
    <property type="match status" value="1"/>
</dbReference>
<dbReference type="STRING" id="1142394.PSMK_32000"/>
<evidence type="ECO:0000256" key="1">
    <source>
        <dbReference type="ARBA" id="ARBA00004496"/>
    </source>
</evidence>
<evidence type="ECO:0000259" key="7">
    <source>
        <dbReference type="Pfam" id="PF21981"/>
    </source>
</evidence>
<evidence type="ECO:0000259" key="6">
    <source>
        <dbReference type="Pfam" id="PF02631"/>
    </source>
</evidence>
<feature type="domain" description="RecX third three-helical" evidence="7">
    <location>
        <begin position="181"/>
        <end position="225"/>
    </location>
</feature>
<evidence type="ECO:0000256" key="3">
    <source>
        <dbReference type="ARBA" id="ARBA00018111"/>
    </source>
</evidence>
<dbReference type="Proteomes" id="UP000007881">
    <property type="component" value="Chromosome"/>
</dbReference>
<dbReference type="KEGG" id="phm:PSMK_32000"/>
<evidence type="ECO:0000256" key="4">
    <source>
        <dbReference type="ARBA" id="ARBA00022490"/>
    </source>
</evidence>
<dbReference type="GO" id="GO:0005737">
    <property type="term" value="C:cytoplasm"/>
    <property type="evidence" value="ECO:0007669"/>
    <property type="project" value="UniProtKB-SubCell"/>
</dbReference>
<comment type="function">
    <text evidence="5">Modulates RecA activity.</text>
</comment>
<dbReference type="InterPro" id="IPR053924">
    <property type="entry name" value="RecX_HTH_2nd"/>
</dbReference>
<evidence type="ECO:0000313" key="9">
    <source>
        <dbReference type="Proteomes" id="UP000007881"/>
    </source>
</evidence>
<organism evidence="8 9">
    <name type="scientific">Phycisphaera mikurensis (strain NBRC 102666 / KCTC 22515 / FYK2301M01)</name>
    <dbReference type="NCBI Taxonomy" id="1142394"/>
    <lineage>
        <taxon>Bacteria</taxon>
        <taxon>Pseudomonadati</taxon>
        <taxon>Planctomycetota</taxon>
        <taxon>Phycisphaerae</taxon>
        <taxon>Phycisphaerales</taxon>
        <taxon>Phycisphaeraceae</taxon>
        <taxon>Phycisphaera</taxon>
    </lineage>
</organism>
<dbReference type="Pfam" id="PF02631">
    <property type="entry name" value="RecX_HTH2"/>
    <property type="match status" value="1"/>
</dbReference>
<gene>
    <name evidence="5 8" type="primary">recX</name>
    <name evidence="8" type="ordered locus">PSMK_32000</name>
</gene>